<evidence type="ECO:0000259" key="3">
    <source>
        <dbReference type="Pfam" id="PF00248"/>
    </source>
</evidence>
<dbReference type="AlphaFoldDB" id="A0A7N2L785"/>
<dbReference type="InterPro" id="IPR023210">
    <property type="entry name" value="NADP_OxRdtase_dom"/>
</dbReference>
<dbReference type="InParanoid" id="A0A7N2L785"/>
<keyword evidence="5" id="KW-1185">Reference proteome</keyword>
<dbReference type="GO" id="GO:0016491">
    <property type="term" value="F:oxidoreductase activity"/>
    <property type="evidence" value="ECO:0007669"/>
    <property type="project" value="InterPro"/>
</dbReference>
<dbReference type="PANTHER" id="PTHR11732">
    <property type="entry name" value="ALDO/KETO REDUCTASE"/>
    <property type="match status" value="1"/>
</dbReference>
<dbReference type="PROSITE" id="PS00798">
    <property type="entry name" value="ALDOKETO_REDUCTASE_1"/>
    <property type="match status" value="1"/>
</dbReference>
<feature type="domain" description="NADP-dependent oxidoreductase" evidence="3">
    <location>
        <begin position="125"/>
        <end position="251"/>
    </location>
</feature>
<evidence type="ECO:0000313" key="5">
    <source>
        <dbReference type="Proteomes" id="UP000594261"/>
    </source>
</evidence>
<organism evidence="4 5">
    <name type="scientific">Quercus lobata</name>
    <name type="common">Valley oak</name>
    <dbReference type="NCBI Taxonomy" id="97700"/>
    <lineage>
        <taxon>Eukaryota</taxon>
        <taxon>Viridiplantae</taxon>
        <taxon>Streptophyta</taxon>
        <taxon>Embryophyta</taxon>
        <taxon>Tracheophyta</taxon>
        <taxon>Spermatophyta</taxon>
        <taxon>Magnoliopsida</taxon>
        <taxon>eudicotyledons</taxon>
        <taxon>Gunneridae</taxon>
        <taxon>Pentapetalae</taxon>
        <taxon>rosids</taxon>
        <taxon>fabids</taxon>
        <taxon>Fagales</taxon>
        <taxon>Fagaceae</taxon>
        <taxon>Quercus</taxon>
    </lineage>
</organism>
<evidence type="ECO:0000313" key="4">
    <source>
        <dbReference type="EnsemblPlants" id="QL03p047490:mrna"/>
    </source>
</evidence>
<dbReference type="EMBL" id="LRBV02000003">
    <property type="status" value="NOT_ANNOTATED_CDS"/>
    <property type="molecule type" value="Genomic_DNA"/>
</dbReference>
<proteinExistence type="predicted"/>
<dbReference type="EnsemblPlants" id="QL03p047490:mrna">
    <property type="protein sequence ID" value="QL03p047490:mrna"/>
    <property type="gene ID" value="QL03p047490"/>
</dbReference>
<reference evidence="4 5" key="1">
    <citation type="journal article" date="2016" name="G3 (Bethesda)">
        <title>First Draft Assembly and Annotation of the Genome of a California Endemic Oak Quercus lobata Nee (Fagaceae).</title>
        <authorList>
            <person name="Sork V.L."/>
            <person name="Fitz-Gibbon S.T."/>
            <person name="Puiu D."/>
            <person name="Crepeau M."/>
            <person name="Gugger P.F."/>
            <person name="Sherman R."/>
            <person name="Stevens K."/>
            <person name="Langley C.H."/>
            <person name="Pellegrini M."/>
            <person name="Salzberg S.L."/>
        </authorList>
    </citation>
    <scope>NUCLEOTIDE SEQUENCE [LARGE SCALE GENOMIC DNA]</scope>
    <source>
        <strain evidence="4 5">cv. SW786</strain>
    </source>
</reference>
<accession>A0A7N2L785</accession>
<dbReference type="InterPro" id="IPR018170">
    <property type="entry name" value="Aldo/ket_reductase_CS"/>
</dbReference>
<dbReference type="Gramene" id="QL03p047490:mrna">
    <property type="protein sequence ID" value="QL03p047490:mrna"/>
    <property type="gene ID" value="QL03p047490"/>
</dbReference>
<dbReference type="PROSITE" id="PS00063">
    <property type="entry name" value="ALDOKETO_REDUCTASE_3"/>
    <property type="match status" value="1"/>
</dbReference>
<feature type="site" description="Lowers pKa of active site Tyr" evidence="2">
    <location>
        <position position="94"/>
    </location>
</feature>
<dbReference type="InterPro" id="IPR036812">
    <property type="entry name" value="NAD(P)_OxRdtase_dom_sf"/>
</dbReference>
<dbReference type="Pfam" id="PF00248">
    <property type="entry name" value="Aldo_ket_red"/>
    <property type="match status" value="2"/>
</dbReference>
<protein>
    <recommendedName>
        <fullName evidence="3">NADP-dependent oxidoreductase domain-containing protein</fullName>
    </recommendedName>
</protein>
<evidence type="ECO:0000256" key="1">
    <source>
        <dbReference type="PIRSR" id="PIRSR000097-1"/>
    </source>
</evidence>
<dbReference type="SUPFAM" id="SSF51430">
    <property type="entry name" value="NAD(P)-linked oxidoreductase"/>
    <property type="match status" value="1"/>
</dbReference>
<evidence type="ECO:0000256" key="2">
    <source>
        <dbReference type="PIRSR" id="PIRSR000097-3"/>
    </source>
</evidence>
<feature type="active site" description="Proton donor" evidence="1">
    <location>
        <position position="64"/>
    </location>
</feature>
<dbReference type="Proteomes" id="UP000594261">
    <property type="component" value="Chromosome 3"/>
</dbReference>
<sequence length="280" mass="30984">MATTTLNSVTKIPKMELSSSSSLVSMPVIGFGTAADNNDGATLISVVLESIKLGYRHFDTASAYGSEQALGEAIAEALRLGLIPSWDDLFITTKLWPSEAHAHLVLPSLQKSLRTLCQWTSSLCGQPWKSARDLALPSPLESATSLVEMNPVWQQKKLTEFCKANGIIVTAFSPLGAKGSSWGTNDVVDNEVLKEIAKTHGKTVAQVCLRWVYEHGAAPIAKSYNKERLKENLQIFDWELSEDEYYKIGQIKQHRMMLKEELVSAHGPYKSIEEMWDGEL</sequence>
<dbReference type="FunCoup" id="A0A7N2L785">
    <property type="interactions" value="54"/>
</dbReference>
<name>A0A7N2L785_QUELO</name>
<reference evidence="4" key="2">
    <citation type="submission" date="2021-01" db="UniProtKB">
        <authorList>
            <consortium name="EnsemblPlants"/>
        </authorList>
    </citation>
    <scope>IDENTIFICATION</scope>
</reference>
<dbReference type="PIRSF" id="PIRSF000097">
    <property type="entry name" value="AKR"/>
    <property type="match status" value="1"/>
</dbReference>
<dbReference type="Gene3D" id="3.20.20.100">
    <property type="entry name" value="NADP-dependent oxidoreductase domain"/>
    <property type="match status" value="2"/>
</dbReference>
<dbReference type="InterPro" id="IPR020471">
    <property type="entry name" value="AKR"/>
</dbReference>
<feature type="domain" description="NADP-dependent oxidoreductase" evidence="3">
    <location>
        <begin position="29"/>
        <end position="116"/>
    </location>
</feature>
<dbReference type="OMA" id="ECKNAVR"/>